<evidence type="ECO:0000256" key="4">
    <source>
        <dbReference type="ARBA" id="ARBA00023128"/>
    </source>
</evidence>
<evidence type="ECO:0000256" key="10">
    <source>
        <dbReference type="RuleBase" id="RU003823"/>
    </source>
</evidence>
<dbReference type="Pfam" id="PF03719">
    <property type="entry name" value="Ribosomal_S5_C"/>
    <property type="match status" value="1"/>
</dbReference>
<evidence type="ECO:0000256" key="7">
    <source>
        <dbReference type="ARBA" id="ARBA00041606"/>
    </source>
</evidence>
<sequence length="349" mass="39066">VPAGALWKGVTCVSNAGQKRGRGKGTGKKIAKDLNKGQVIGVGHINMVWPGLTAPVLRGRELIEQQALPQDPDRNKKLIKFRDEMGVFKRTKLSPMERGWSGNKMAGRSIGPPDPIGGDKFEGFDTKVLEMKSVFNMTGNMGRKKRMSVCVVTGNKRGLAGFGLGKAIDGRTAMKLANNRAGQKLMTIPMDNKTVCHDFFAQFGKTKLLVVKKPRGHGLVCHRAVKTICEAVGIEDLYAKVEGSRNLQHIVKSFFVGLIQQNFPQEIAERNKLNLVEMRKECDYYPDLLASPTNCLEDVRAYPDFKQQTLGERVVYRRKKWPPFYKTGQGWVTHLKKTLWSRNHDKVSN</sequence>
<dbReference type="InterPro" id="IPR000851">
    <property type="entry name" value="Ribosomal_uS5"/>
</dbReference>
<evidence type="ECO:0000256" key="5">
    <source>
        <dbReference type="ARBA" id="ARBA00023274"/>
    </source>
</evidence>
<dbReference type="Pfam" id="PF00333">
    <property type="entry name" value="Ribosomal_S5"/>
    <property type="match status" value="1"/>
</dbReference>
<dbReference type="InterPro" id="IPR005324">
    <property type="entry name" value="Ribosomal_uS5_C"/>
</dbReference>
<dbReference type="FunFam" id="3.30.160.20:FF:000022">
    <property type="entry name" value="28S ribosomal protein S5, mitochondrial"/>
    <property type="match status" value="1"/>
</dbReference>
<evidence type="ECO:0000256" key="9">
    <source>
        <dbReference type="PROSITE-ProRule" id="PRU00268"/>
    </source>
</evidence>
<reference evidence="13 14" key="1">
    <citation type="submission" date="2024-07" db="EMBL/GenBank/DDBJ databases">
        <title>Chromosome-level genome assembly of the water stick insect Ranatra chinensis (Heteroptera: Nepidae).</title>
        <authorList>
            <person name="Liu X."/>
        </authorList>
    </citation>
    <scope>NUCLEOTIDE SEQUENCE [LARGE SCALE GENOMIC DNA]</scope>
    <source>
        <strain evidence="13">Cailab_2021Rc</strain>
        <tissue evidence="13">Muscle</tissue>
    </source>
</reference>
<dbReference type="Gene3D" id="3.30.160.20">
    <property type="match status" value="1"/>
</dbReference>
<protein>
    <recommendedName>
        <fullName evidence="6">Small ribosomal subunit protein uS5m</fullName>
    </recommendedName>
    <alternativeName>
        <fullName evidence="7">28S ribosomal protein S5, mitochondrial</fullName>
    </alternativeName>
</protein>
<dbReference type="SUPFAM" id="SSF54211">
    <property type="entry name" value="Ribosomal protein S5 domain 2-like"/>
    <property type="match status" value="1"/>
</dbReference>
<evidence type="ECO:0000256" key="6">
    <source>
        <dbReference type="ARBA" id="ARBA00039335"/>
    </source>
</evidence>
<evidence type="ECO:0000256" key="3">
    <source>
        <dbReference type="ARBA" id="ARBA00022980"/>
    </source>
</evidence>
<evidence type="ECO:0000259" key="12">
    <source>
        <dbReference type="PROSITE" id="PS50881"/>
    </source>
</evidence>
<keyword evidence="14" id="KW-1185">Reference proteome</keyword>
<evidence type="ECO:0000256" key="11">
    <source>
        <dbReference type="SAM" id="MobiDB-lite"/>
    </source>
</evidence>
<evidence type="ECO:0000313" key="14">
    <source>
        <dbReference type="Proteomes" id="UP001558652"/>
    </source>
</evidence>
<evidence type="ECO:0000256" key="1">
    <source>
        <dbReference type="ARBA" id="ARBA00004173"/>
    </source>
</evidence>
<proteinExistence type="inferred from homology"/>
<keyword evidence="3 9" id="KW-0689">Ribosomal protein</keyword>
<keyword evidence="4" id="KW-0496">Mitochondrion</keyword>
<evidence type="ECO:0000313" key="13">
    <source>
        <dbReference type="EMBL" id="KAL1115707.1"/>
    </source>
</evidence>
<dbReference type="SUPFAM" id="SSF54768">
    <property type="entry name" value="dsRNA-binding domain-like"/>
    <property type="match status" value="1"/>
</dbReference>
<dbReference type="InterPro" id="IPR014721">
    <property type="entry name" value="Ribsml_uS5_D2-typ_fold_subgr"/>
</dbReference>
<dbReference type="InterPro" id="IPR013810">
    <property type="entry name" value="Ribosomal_uS5_N"/>
</dbReference>
<dbReference type="PANTHER" id="PTHR48277">
    <property type="entry name" value="MITOCHONDRIAL RIBOSOMAL PROTEIN S5"/>
    <property type="match status" value="1"/>
</dbReference>
<dbReference type="EMBL" id="JBFDAA010000019">
    <property type="protein sequence ID" value="KAL1115707.1"/>
    <property type="molecule type" value="Genomic_DNA"/>
</dbReference>
<evidence type="ECO:0000256" key="8">
    <source>
        <dbReference type="ARBA" id="ARBA00062683"/>
    </source>
</evidence>
<dbReference type="PROSITE" id="PS50881">
    <property type="entry name" value="S5_DSRBD"/>
    <property type="match status" value="1"/>
</dbReference>
<dbReference type="AlphaFoldDB" id="A0ABD0XXU5"/>
<comment type="subunit">
    <text evidence="8">Component of the mitochondrial ribosome small subunit (28S) which comprises a 12S rRNA and about 30 distinct proteins.</text>
</comment>
<dbReference type="GO" id="GO:0003735">
    <property type="term" value="F:structural constituent of ribosome"/>
    <property type="evidence" value="ECO:0007669"/>
    <property type="project" value="UniProtKB-UniRule"/>
</dbReference>
<comment type="caution">
    <text evidence="13">The sequence shown here is derived from an EMBL/GenBank/DDBJ whole genome shotgun (WGS) entry which is preliminary data.</text>
</comment>
<comment type="similarity">
    <text evidence="2 10">Belongs to the universal ribosomal protein uS5 family.</text>
</comment>
<organism evidence="13 14">
    <name type="scientific">Ranatra chinensis</name>
    <dbReference type="NCBI Taxonomy" id="642074"/>
    <lineage>
        <taxon>Eukaryota</taxon>
        <taxon>Metazoa</taxon>
        <taxon>Ecdysozoa</taxon>
        <taxon>Arthropoda</taxon>
        <taxon>Hexapoda</taxon>
        <taxon>Insecta</taxon>
        <taxon>Pterygota</taxon>
        <taxon>Neoptera</taxon>
        <taxon>Paraneoptera</taxon>
        <taxon>Hemiptera</taxon>
        <taxon>Heteroptera</taxon>
        <taxon>Panheteroptera</taxon>
        <taxon>Nepomorpha</taxon>
        <taxon>Nepidae</taxon>
        <taxon>Ranatrinae</taxon>
        <taxon>Ranatra</taxon>
    </lineage>
</organism>
<dbReference type="Proteomes" id="UP001558652">
    <property type="component" value="Unassembled WGS sequence"/>
</dbReference>
<gene>
    <name evidence="13" type="ORF">AAG570_005997</name>
</gene>
<keyword evidence="5 9" id="KW-0687">Ribonucleoprotein</keyword>
<evidence type="ECO:0000256" key="2">
    <source>
        <dbReference type="ARBA" id="ARBA00008945"/>
    </source>
</evidence>
<feature type="non-terminal residue" evidence="13">
    <location>
        <position position="1"/>
    </location>
</feature>
<dbReference type="InterPro" id="IPR020568">
    <property type="entry name" value="Ribosomal_Su5_D2-typ_SF"/>
</dbReference>
<name>A0ABD0XXU5_9HEMI</name>
<dbReference type="Gene3D" id="3.30.230.10">
    <property type="match status" value="1"/>
</dbReference>
<dbReference type="Pfam" id="PF21251">
    <property type="entry name" value="Ribosomal_uS5m_N"/>
    <property type="match status" value="1"/>
</dbReference>
<dbReference type="PANTHER" id="PTHR48277:SF1">
    <property type="entry name" value="MITOCHONDRIAL RIBOSOMAL PROTEIN S5"/>
    <property type="match status" value="1"/>
</dbReference>
<accession>A0ABD0XXU5</accession>
<dbReference type="GO" id="GO:0005743">
    <property type="term" value="C:mitochondrial inner membrane"/>
    <property type="evidence" value="ECO:0007669"/>
    <property type="project" value="UniProtKB-ARBA"/>
</dbReference>
<feature type="domain" description="S5 DRBM" evidence="12">
    <location>
        <begin position="124"/>
        <end position="188"/>
    </location>
</feature>
<dbReference type="InterPro" id="IPR048584">
    <property type="entry name" value="Ribosomal_uS5m_N"/>
</dbReference>
<dbReference type="FunFam" id="3.30.230.10:FF:000002">
    <property type="entry name" value="30S ribosomal protein S5"/>
    <property type="match status" value="1"/>
</dbReference>
<comment type="subcellular location">
    <subcellularLocation>
        <location evidence="1">Mitochondrion</location>
    </subcellularLocation>
</comment>
<feature type="region of interest" description="Disordered" evidence="11">
    <location>
        <begin position="98"/>
        <end position="117"/>
    </location>
</feature>
<dbReference type="GO" id="GO:0005763">
    <property type="term" value="C:mitochondrial small ribosomal subunit"/>
    <property type="evidence" value="ECO:0007669"/>
    <property type="project" value="UniProtKB-ARBA"/>
</dbReference>